<evidence type="ECO:0000313" key="2">
    <source>
        <dbReference type="Proteomes" id="UP000002350"/>
    </source>
</evidence>
<dbReference type="AlphaFoldDB" id="D4ZKU8"/>
<dbReference type="HOGENOM" id="CLU_3383770_0_0_6"/>
<accession>D4ZKU8</accession>
<protein>
    <submittedName>
        <fullName evidence="1">Uncharacterized protein</fullName>
    </submittedName>
</protein>
<dbReference type="KEGG" id="svo:SVI_2326"/>
<sequence>MAMLLKSYIVCRLIEITNTNNIFNNFDRLAIII</sequence>
<organism evidence="1 2">
    <name type="scientific">Shewanella violacea (strain JCM 10179 / CIP 106290 / LMG 19151 / DSS12)</name>
    <dbReference type="NCBI Taxonomy" id="637905"/>
    <lineage>
        <taxon>Bacteria</taxon>
        <taxon>Pseudomonadati</taxon>
        <taxon>Pseudomonadota</taxon>
        <taxon>Gammaproteobacteria</taxon>
        <taxon>Alteromonadales</taxon>
        <taxon>Shewanellaceae</taxon>
        <taxon>Shewanella</taxon>
    </lineage>
</organism>
<evidence type="ECO:0000313" key="1">
    <source>
        <dbReference type="EMBL" id="BAJ02297.1"/>
    </source>
</evidence>
<name>D4ZKU8_SHEVD</name>
<dbReference type="Proteomes" id="UP000002350">
    <property type="component" value="Chromosome"/>
</dbReference>
<reference evidence="2" key="1">
    <citation type="journal article" date="2010" name="Mol. Biosyst.">
        <title>Complete genome sequence and comparative analysis of Shewanella violacea, a psychrophilic and piezophilic bacterium from deep sea floor sediments.</title>
        <authorList>
            <person name="Aono E."/>
            <person name="Baba T."/>
            <person name="Ara T."/>
            <person name="Nishi T."/>
            <person name="Nakamichi T."/>
            <person name="Inamoto E."/>
            <person name="Toyonaga H."/>
            <person name="Hasegawa M."/>
            <person name="Takai Y."/>
            <person name="Okumura Y."/>
            <person name="Baba M."/>
            <person name="Tomita M."/>
            <person name="Kato C."/>
            <person name="Oshima T."/>
            <person name="Nakasone K."/>
            <person name="Mori H."/>
        </authorList>
    </citation>
    <scope>NUCLEOTIDE SEQUENCE [LARGE SCALE GENOMIC DNA]</scope>
    <source>
        <strain evidence="2">JCM 10179 / CIP 106290 / LMG 19151 / DSS12</strain>
    </source>
</reference>
<dbReference type="EMBL" id="AP011177">
    <property type="protein sequence ID" value="BAJ02297.1"/>
    <property type="molecule type" value="Genomic_DNA"/>
</dbReference>
<gene>
    <name evidence="1" type="ordered locus">SVI_2326</name>
</gene>
<proteinExistence type="predicted"/>
<keyword evidence="2" id="KW-1185">Reference proteome</keyword>